<dbReference type="Proteomes" id="UP001064027">
    <property type="component" value="Chromosome"/>
</dbReference>
<protein>
    <submittedName>
        <fullName evidence="1">YqzG/YhdC family protein</fullName>
    </submittedName>
</protein>
<gene>
    <name evidence="1" type="ORF">N5C46_03190</name>
</gene>
<reference evidence="1" key="1">
    <citation type="submission" date="2022-09" db="EMBL/GenBank/DDBJ databases">
        <title>Complete genome sequence of Rossellomorea vietnamensis strain RL-WG62, a newly isolated PGPR with the potential for plant salinity stress alleviation.</title>
        <authorList>
            <person name="Ren L."/>
            <person name="Wang G."/>
            <person name="Hu H."/>
        </authorList>
    </citation>
    <scope>NUCLEOTIDE SEQUENCE</scope>
    <source>
        <strain evidence="1">RL-WG62</strain>
    </source>
</reference>
<proteinExistence type="predicted"/>
<evidence type="ECO:0000313" key="1">
    <source>
        <dbReference type="EMBL" id="UXH45087.1"/>
    </source>
</evidence>
<name>A0ACD4CBU7_9BACI</name>
<evidence type="ECO:0000313" key="2">
    <source>
        <dbReference type="Proteomes" id="UP001064027"/>
    </source>
</evidence>
<dbReference type="EMBL" id="CP104558">
    <property type="protein sequence ID" value="UXH45087.1"/>
    <property type="molecule type" value="Genomic_DNA"/>
</dbReference>
<keyword evidence="2" id="KW-1185">Reference proteome</keyword>
<sequence length="114" mass="13225">MLLKLIRVVSIVLCLMVIPNLSSGDGTHILHAQQEIPSYAKWGSLAVRKTKERYPNAEIVDYLHIGKEYGTKISTEKFKLWLRQNGKEFGVFIDIQFETESEKLLDIKFRETDR</sequence>
<organism evidence="1 2">
    <name type="scientific">Rossellomorea vietnamensis</name>
    <dbReference type="NCBI Taxonomy" id="218284"/>
    <lineage>
        <taxon>Bacteria</taxon>
        <taxon>Bacillati</taxon>
        <taxon>Bacillota</taxon>
        <taxon>Bacilli</taxon>
        <taxon>Bacillales</taxon>
        <taxon>Bacillaceae</taxon>
        <taxon>Rossellomorea</taxon>
    </lineage>
</organism>
<accession>A0ACD4CBU7</accession>